<dbReference type="InterPro" id="IPR020617">
    <property type="entry name" value="Thiolase_C"/>
</dbReference>
<dbReference type="GeneID" id="105273686"/>
<dbReference type="PANTHER" id="PTHR18919">
    <property type="entry name" value="ACETYL-COA C-ACYLTRANSFERASE"/>
    <property type="match status" value="1"/>
</dbReference>
<evidence type="ECO:0000259" key="15">
    <source>
        <dbReference type="Pfam" id="PF02803"/>
    </source>
</evidence>
<evidence type="ECO:0000313" key="18">
    <source>
        <dbReference type="RefSeq" id="XP_011314566.1"/>
    </source>
</evidence>
<proteinExistence type="inferred from homology"/>
<feature type="domain" description="Thiolase N-terminal" evidence="14">
    <location>
        <begin position="27"/>
        <end position="283"/>
    </location>
</feature>
<dbReference type="EC" id="2.3.1.9" evidence="5"/>
<dbReference type="InterPro" id="IPR020616">
    <property type="entry name" value="Thiolase_N"/>
</dbReference>
<keyword evidence="8" id="KW-0809">Transit peptide</keyword>
<comment type="pathway">
    <text evidence="2">Lipid metabolism.</text>
</comment>
<dbReference type="InterPro" id="IPR020613">
    <property type="entry name" value="Thiolase_CS"/>
</dbReference>
<dbReference type="InterPro" id="IPR020610">
    <property type="entry name" value="Thiolase_AS"/>
</dbReference>
<dbReference type="OrthoDB" id="5404651at2759"/>
<evidence type="ECO:0000256" key="5">
    <source>
        <dbReference type="ARBA" id="ARBA00012705"/>
    </source>
</evidence>
<dbReference type="CDD" id="cd00751">
    <property type="entry name" value="thiolase"/>
    <property type="match status" value="1"/>
</dbReference>
<dbReference type="InterPro" id="IPR020615">
    <property type="entry name" value="Thiolase_acyl_enz_int_AS"/>
</dbReference>
<evidence type="ECO:0000256" key="9">
    <source>
        <dbReference type="ARBA" id="ARBA00022958"/>
    </source>
</evidence>
<dbReference type="RefSeq" id="XP_011314566.1">
    <property type="nucleotide sequence ID" value="XM_011316264.1"/>
</dbReference>
<dbReference type="AlphaFoldDB" id="A0A0C9QQV1"/>
<dbReference type="Pfam" id="PF00108">
    <property type="entry name" value="Thiolase_N"/>
    <property type="match status" value="1"/>
</dbReference>
<dbReference type="GO" id="GO:0003985">
    <property type="term" value="F:acetyl-CoA C-acetyltransferase activity"/>
    <property type="evidence" value="ECO:0007669"/>
    <property type="project" value="UniProtKB-EC"/>
</dbReference>
<accession>A0A0C9QQV1</accession>
<evidence type="ECO:0000256" key="4">
    <source>
        <dbReference type="ARBA" id="ARBA00011881"/>
    </source>
</evidence>
<dbReference type="PROSITE" id="PS00099">
    <property type="entry name" value="THIOLASE_3"/>
    <property type="match status" value="1"/>
</dbReference>
<keyword evidence="9" id="KW-0630">Potassium</keyword>
<evidence type="ECO:0000256" key="6">
    <source>
        <dbReference type="ARBA" id="ARBA00022679"/>
    </source>
</evidence>
<gene>
    <name evidence="16" type="primary">acat1</name>
    <name evidence="18" type="synonym">Acat1</name>
    <name evidence="16" type="ORF">g.47410</name>
</gene>
<evidence type="ECO:0000256" key="2">
    <source>
        <dbReference type="ARBA" id="ARBA00005189"/>
    </source>
</evidence>
<dbReference type="PANTHER" id="PTHR18919:SF156">
    <property type="entry name" value="ACETYL-COA ACETYLTRANSFERASE, MITOCHONDRIAL"/>
    <property type="match status" value="1"/>
</dbReference>
<dbReference type="Proteomes" id="UP000694866">
    <property type="component" value="Unplaced"/>
</dbReference>
<evidence type="ECO:0000313" key="17">
    <source>
        <dbReference type="Proteomes" id="UP000694866"/>
    </source>
</evidence>
<dbReference type="FunFam" id="3.40.47.10:FF:000007">
    <property type="entry name" value="acetyl-CoA acetyltransferase, mitochondrial"/>
    <property type="match status" value="1"/>
</dbReference>
<comment type="similarity">
    <text evidence="3 13">Belongs to the thiolase-like superfamily. Thiolase family.</text>
</comment>
<dbReference type="KEGG" id="fas:105273686"/>
<feature type="active site" description="Proton acceptor" evidence="12">
    <location>
        <position position="399"/>
    </location>
</feature>
<dbReference type="PIRSF" id="PIRSF000429">
    <property type="entry name" value="Ac-CoA_Ac_transf"/>
    <property type="match status" value="1"/>
</dbReference>
<feature type="domain" description="Thiolase C-terminal" evidence="15">
    <location>
        <begin position="292"/>
        <end position="412"/>
    </location>
</feature>
<evidence type="ECO:0000256" key="11">
    <source>
        <dbReference type="ARBA" id="ARBA00023315"/>
    </source>
</evidence>
<dbReference type="GO" id="GO:0046872">
    <property type="term" value="F:metal ion binding"/>
    <property type="evidence" value="ECO:0007669"/>
    <property type="project" value="UniProtKB-KW"/>
</dbReference>
<name>A0A0C9QQV1_9HYME</name>
<keyword evidence="17" id="KW-1185">Reference proteome</keyword>
<comment type="subcellular location">
    <subcellularLocation>
        <location evidence="1">Mitochondrion</location>
    </subcellularLocation>
</comment>
<reference evidence="16" key="1">
    <citation type="submission" date="2015-01" db="EMBL/GenBank/DDBJ databases">
        <title>Transcriptome Assembly of Fopius arisanus.</title>
        <authorList>
            <person name="Geib S."/>
        </authorList>
    </citation>
    <scope>NUCLEOTIDE SEQUENCE</scope>
</reference>
<feature type="active site" description="Acyl-thioester intermediate" evidence="12">
    <location>
        <position position="111"/>
    </location>
</feature>
<keyword evidence="6 13" id="KW-0808">Transferase</keyword>
<evidence type="ECO:0000259" key="14">
    <source>
        <dbReference type="Pfam" id="PF00108"/>
    </source>
</evidence>
<dbReference type="EMBL" id="GBYB01006109">
    <property type="protein sequence ID" value="JAG75876.1"/>
    <property type="molecule type" value="Transcribed_RNA"/>
</dbReference>
<comment type="subunit">
    <text evidence="4">Homotetramer.</text>
</comment>
<dbReference type="SUPFAM" id="SSF53901">
    <property type="entry name" value="Thiolase-like"/>
    <property type="match status" value="2"/>
</dbReference>
<dbReference type="Gene3D" id="3.40.47.10">
    <property type="match status" value="1"/>
</dbReference>
<evidence type="ECO:0000256" key="3">
    <source>
        <dbReference type="ARBA" id="ARBA00010982"/>
    </source>
</evidence>
<dbReference type="InterPro" id="IPR002155">
    <property type="entry name" value="Thiolase"/>
</dbReference>
<dbReference type="PROSITE" id="PS00098">
    <property type="entry name" value="THIOLASE_1"/>
    <property type="match status" value="1"/>
</dbReference>
<keyword evidence="7" id="KW-0479">Metal-binding</keyword>
<evidence type="ECO:0000256" key="7">
    <source>
        <dbReference type="ARBA" id="ARBA00022723"/>
    </source>
</evidence>
<reference evidence="18" key="2">
    <citation type="submission" date="2025-04" db="UniProtKB">
        <authorList>
            <consortium name="RefSeq"/>
        </authorList>
    </citation>
    <scope>IDENTIFICATION</scope>
    <source>
        <strain evidence="18">USDA-PBARC FA_bdor</strain>
        <tissue evidence="18">Whole organism</tissue>
    </source>
</reference>
<sequence length="413" mass="43757">MLLLTRAAKSCAAKYRTYSTKVNLNEVVIVSATRTPIGSFLGSLSSLSASRLGSAAIQAAIERAGISKDTINEVYMGNVCPAGLGQAPARQATIFAGLPKSTICTTVNKVCASGMKTVMLASQSLQCGHQEVIIAGGMESMSNVPYYMKRGVTPYGGVTLEDGIVFDGLTDVYNKFHMGNCAENTAKTYKISREQQDEFALSSYRRSAAAWDSRAFQDEIVPVNVPQKKGKPDLVVSEDEEYRKVNFEKFSALKPAFQRENGTVTAGNASTLNDGAAALILTTAGAAQKLNLKPLARVVGFQDAETDPIDFPIAPALAIPPLLQKTNVKKEDVALWEINEAFSVVVLANQKILDLDPTKVNVHGGGVSLGHPIGMSGARIVVHLVHALKPGQKGVAAICNGGGGASSIMIEKL</sequence>
<dbReference type="NCBIfam" id="TIGR01930">
    <property type="entry name" value="AcCoA-C-Actrans"/>
    <property type="match status" value="1"/>
</dbReference>
<dbReference type="InterPro" id="IPR016039">
    <property type="entry name" value="Thiolase-like"/>
</dbReference>
<dbReference type="GO" id="GO:0006635">
    <property type="term" value="P:fatty acid beta-oxidation"/>
    <property type="evidence" value="ECO:0007669"/>
    <property type="project" value="TreeGrafter"/>
</dbReference>
<evidence type="ECO:0000256" key="13">
    <source>
        <dbReference type="RuleBase" id="RU003557"/>
    </source>
</evidence>
<dbReference type="Pfam" id="PF02803">
    <property type="entry name" value="Thiolase_C"/>
    <property type="match status" value="1"/>
</dbReference>
<organism evidence="16">
    <name type="scientific">Fopius arisanus</name>
    <dbReference type="NCBI Taxonomy" id="64838"/>
    <lineage>
        <taxon>Eukaryota</taxon>
        <taxon>Metazoa</taxon>
        <taxon>Ecdysozoa</taxon>
        <taxon>Arthropoda</taxon>
        <taxon>Hexapoda</taxon>
        <taxon>Insecta</taxon>
        <taxon>Pterygota</taxon>
        <taxon>Neoptera</taxon>
        <taxon>Endopterygota</taxon>
        <taxon>Hymenoptera</taxon>
        <taxon>Apocrita</taxon>
        <taxon>Ichneumonoidea</taxon>
        <taxon>Braconidae</taxon>
        <taxon>Opiinae</taxon>
        <taxon>Fopius</taxon>
    </lineage>
</organism>
<keyword evidence="10" id="KW-0496">Mitochondrion</keyword>
<evidence type="ECO:0000313" key="16">
    <source>
        <dbReference type="EMBL" id="JAG75876.1"/>
    </source>
</evidence>
<dbReference type="CTD" id="38"/>
<feature type="active site" description="Proton acceptor" evidence="12">
    <location>
        <position position="371"/>
    </location>
</feature>
<evidence type="ECO:0000256" key="12">
    <source>
        <dbReference type="PIRSR" id="PIRSR000429-1"/>
    </source>
</evidence>
<evidence type="ECO:0000256" key="1">
    <source>
        <dbReference type="ARBA" id="ARBA00004173"/>
    </source>
</evidence>
<dbReference type="GO" id="GO:0005739">
    <property type="term" value="C:mitochondrion"/>
    <property type="evidence" value="ECO:0007669"/>
    <property type="project" value="UniProtKB-SubCell"/>
</dbReference>
<evidence type="ECO:0000256" key="8">
    <source>
        <dbReference type="ARBA" id="ARBA00022946"/>
    </source>
</evidence>
<accession>A0A9R1UBM9</accession>
<dbReference type="PROSITE" id="PS00737">
    <property type="entry name" value="THIOLASE_2"/>
    <property type="match status" value="1"/>
</dbReference>
<evidence type="ECO:0000256" key="10">
    <source>
        <dbReference type="ARBA" id="ARBA00023128"/>
    </source>
</evidence>
<keyword evidence="11 13" id="KW-0012">Acyltransferase</keyword>
<protein>
    <recommendedName>
        <fullName evidence="5">acetyl-CoA C-acetyltransferase</fullName>
        <ecNumber evidence="5">2.3.1.9</ecNumber>
    </recommendedName>
</protein>